<dbReference type="InterPro" id="IPR013783">
    <property type="entry name" value="Ig-like_fold"/>
</dbReference>
<proteinExistence type="predicted"/>
<dbReference type="CDD" id="cd00096">
    <property type="entry name" value="Ig"/>
    <property type="match status" value="1"/>
</dbReference>
<dbReference type="SUPFAM" id="SSF48726">
    <property type="entry name" value="Immunoglobulin"/>
    <property type="match status" value="1"/>
</dbReference>
<dbReference type="Proteomes" id="UP001235939">
    <property type="component" value="Chromosome 19"/>
</dbReference>
<dbReference type="InterPro" id="IPR007110">
    <property type="entry name" value="Ig-like_dom"/>
</dbReference>
<accession>A0ABY6LH95</accession>
<evidence type="ECO:0000313" key="3">
    <source>
        <dbReference type="Proteomes" id="UP001235939"/>
    </source>
</evidence>
<dbReference type="PANTHER" id="PTHR23279:SF46">
    <property type="entry name" value="DEFECTIVE PROBOSCIS EXTENSION RESPONSE 10, ISOFORM A-RELATED"/>
    <property type="match status" value="1"/>
</dbReference>
<dbReference type="InterPro" id="IPR036179">
    <property type="entry name" value="Ig-like_dom_sf"/>
</dbReference>
<dbReference type="Pfam" id="PF13927">
    <property type="entry name" value="Ig_3"/>
    <property type="match status" value="1"/>
</dbReference>
<organism evidence="2 3">
    <name type="scientific">Cordylochernes scorpioides</name>
    <dbReference type="NCBI Taxonomy" id="51811"/>
    <lineage>
        <taxon>Eukaryota</taxon>
        <taxon>Metazoa</taxon>
        <taxon>Ecdysozoa</taxon>
        <taxon>Arthropoda</taxon>
        <taxon>Chelicerata</taxon>
        <taxon>Arachnida</taxon>
        <taxon>Pseudoscorpiones</taxon>
        <taxon>Cheliferoidea</taxon>
        <taxon>Chernetidae</taxon>
        <taxon>Cordylochernes</taxon>
    </lineage>
</organism>
<dbReference type="EMBL" id="CP092881">
    <property type="protein sequence ID" value="UYV80553.1"/>
    <property type="molecule type" value="Genomic_DNA"/>
</dbReference>
<dbReference type="InterPro" id="IPR003599">
    <property type="entry name" value="Ig_sub"/>
</dbReference>
<protein>
    <recommendedName>
        <fullName evidence="1">Ig-like domain-containing protein</fullName>
    </recommendedName>
</protein>
<dbReference type="PROSITE" id="PS50835">
    <property type="entry name" value="IG_LIKE"/>
    <property type="match status" value="1"/>
</dbReference>
<evidence type="ECO:0000313" key="2">
    <source>
        <dbReference type="EMBL" id="UYV80553.1"/>
    </source>
</evidence>
<dbReference type="Gene3D" id="2.60.40.10">
    <property type="entry name" value="Immunoglobulins"/>
    <property type="match status" value="1"/>
</dbReference>
<evidence type="ECO:0000259" key="1">
    <source>
        <dbReference type="PROSITE" id="PS50835"/>
    </source>
</evidence>
<dbReference type="SMART" id="SM00408">
    <property type="entry name" value="IGc2"/>
    <property type="match status" value="1"/>
</dbReference>
<feature type="domain" description="Ig-like" evidence="1">
    <location>
        <begin position="7"/>
        <end position="99"/>
    </location>
</feature>
<gene>
    <name evidence="2" type="ORF">LAZ67_19000566</name>
</gene>
<dbReference type="PANTHER" id="PTHR23279">
    <property type="entry name" value="DEFECTIVE PROBOSCIS EXTENSION RESPONSE DPR -RELATED"/>
    <property type="match status" value="1"/>
</dbReference>
<dbReference type="InterPro" id="IPR037448">
    <property type="entry name" value="Zig-8"/>
</dbReference>
<dbReference type="SMART" id="SM00409">
    <property type="entry name" value="IG"/>
    <property type="match status" value="1"/>
</dbReference>
<keyword evidence="3" id="KW-1185">Reference proteome</keyword>
<sequence length="230" mass="25813">MWCVSVPRATIQEAPDLYVKTGSAINLTCVIYQSPEPPVFVFWYHDERMINYDPARGDITIRKAPGDRAVSRLYIRNAQSRDSGNYTCCPSNADATSISVHVLNGMSTFTFDTQFFKQTKGSPMGSPLSTVVAEVVMRSLDQWITSRHSSDIFLWRRYIDDTFCLEGGCLEPMKVVGGTSEEKVVDSLVFLVAVWAGEKRAAMQHDINTVTSRAARLMSWMPLWLPLLVS</sequence>
<dbReference type="InterPro" id="IPR003598">
    <property type="entry name" value="Ig_sub2"/>
</dbReference>
<name>A0ABY6LH95_9ARAC</name>
<reference evidence="2 3" key="1">
    <citation type="submission" date="2022-01" db="EMBL/GenBank/DDBJ databases">
        <title>A chromosomal length assembly of Cordylochernes scorpioides.</title>
        <authorList>
            <person name="Zeh D."/>
            <person name="Zeh J."/>
        </authorList>
    </citation>
    <scope>NUCLEOTIDE SEQUENCE [LARGE SCALE GENOMIC DNA]</scope>
    <source>
        <strain evidence="2">IN4F17</strain>
        <tissue evidence="2">Whole Body</tissue>
    </source>
</reference>